<comment type="caution">
    <text evidence="1">The sequence shown here is derived from an EMBL/GenBank/DDBJ whole genome shotgun (WGS) entry which is preliminary data.</text>
</comment>
<protein>
    <submittedName>
        <fullName evidence="1">Uncharacterized protein</fullName>
    </submittedName>
</protein>
<evidence type="ECO:0000313" key="1">
    <source>
        <dbReference type="EMBL" id="GAI65551.1"/>
    </source>
</evidence>
<dbReference type="AlphaFoldDB" id="X1REZ3"/>
<feature type="non-terminal residue" evidence="1">
    <location>
        <position position="1"/>
    </location>
</feature>
<proteinExistence type="predicted"/>
<gene>
    <name evidence="1" type="ORF">S12H4_08508</name>
</gene>
<reference evidence="1" key="1">
    <citation type="journal article" date="2014" name="Front. Microbiol.">
        <title>High frequency of phylogenetically diverse reductive dehalogenase-homologous genes in deep subseafloor sedimentary metagenomes.</title>
        <authorList>
            <person name="Kawai M."/>
            <person name="Futagami T."/>
            <person name="Toyoda A."/>
            <person name="Takaki Y."/>
            <person name="Nishi S."/>
            <person name="Hori S."/>
            <person name="Arai W."/>
            <person name="Tsubouchi T."/>
            <person name="Morono Y."/>
            <person name="Uchiyama I."/>
            <person name="Ito T."/>
            <person name="Fujiyama A."/>
            <person name="Inagaki F."/>
            <person name="Takami H."/>
        </authorList>
    </citation>
    <scope>NUCLEOTIDE SEQUENCE</scope>
    <source>
        <strain evidence="1">Expedition CK06-06</strain>
    </source>
</reference>
<accession>X1REZ3</accession>
<dbReference type="EMBL" id="BARW01003293">
    <property type="protein sequence ID" value="GAI65551.1"/>
    <property type="molecule type" value="Genomic_DNA"/>
</dbReference>
<sequence>TMTREKAIEILKLAISDPDLVGAVDLMDAQNLGIEALKRCQLARKETSFVGPGLLPGETES</sequence>
<organism evidence="1">
    <name type="scientific">marine sediment metagenome</name>
    <dbReference type="NCBI Taxonomy" id="412755"/>
    <lineage>
        <taxon>unclassified sequences</taxon>
        <taxon>metagenomes</taxon>
        <taxon>ecological metagenomes</taxon>
    </lineage>
</organism>
<name>X1REZ3_9ZZZZ</name>